<dbReference type="Gene3D" id="2.60.410.10">
    <property type="entry name" value="D-Ala-D-Ala carboxypeptidase, C-terminal domain"/>
    <property type="match status" value="1"/>
</dbReference>
<keyword evidence="19" id="KW-1185">Reference proteome</keyword>
<keyword evidence="8" id="KW-0378">Hydrolase</keyword>
<dbReference type="EMBL" id="BSDY01000019">
    <property type="protein sequence ID" value="GLI57483.1"/>
    <property type="molecule type" value="Genomic_DNA"/>
</dbReference>
<sequence length="376" mass="42225">MLKKRILMILMLLMSLKGMAEEDYTSLLLGDDKGHIYYSENIDERHPLASVTKMVNLMVVYDKVHAGEIKLTDMVPISEKARNLGGSRIWMGRGSRISVEELIKATAIYSANNAAYALAEYVSGGDVDNFIELMNEKAREAGAGDEVIFYTPMGLPPHMTGTGMDEGSARGIYLLSLEALKYPDYIKIASTKETVIQGSQRIRNRNKLLSVEKGIYGIKTGHHSTAGYNISIASKRNDINAITVVFGSPTEYRRNKVAEETIDLFYKEFQVRKVVDSHAALGRIRVERGEEEYLPIYPEKDIMKFTSNKWDVKIETDYNKRIVAPVAKGEKLGSYRVLVDGKAIGRGFIYAKEDIAKEDALEEVLKDIFEDKKAEI</sequence>
<evidence type="ECO:0000256" key="3">
    <source>
        <dbReference type="ARBA" id="ARBA00007164"/>
    </source>
</evidence>
<evidence type="ECO:0000256" key="13">
    <source>
        <dbReference type="PIRSR" id="PIRSR618044-1"/>
    </source>
</evidence>
<reference evidence="18" key="1">
    <citation type="submission" date="2022-12" db="EMBL/GenBank/DDBJ databases">
        <title>Reference genome sequencing for broad-spectrum identification of bacterial and archaeal isolates by mass spectrometry.</title>
        <authorList>
            <person name="Sekiguchi Y."/>
            <person name="Tourlousse D.M."/>
        </authorList>
    </citation>
    <scope>NUCLEOTIDE SEQUENCE</scope>
    <source>
        <strain evidence="18">10succ1</strain>
    </source>
</reference>
<dbReference type="InterPro" id="IPR001967">
    <property type="entry name" value="Peptidase_S11_N"/>
</dbReference>
<evidence type="ECO:0000256" key="9">
    <source>
        <dbReference type="ARBA" id="ARBA00022960"/>
    </source>
</evidence>
<name>A0A9W6LP97_9FUSO</name>
<dbReference type="PRINTS" id="PR00725">
    <property type="entry name" value="DADACBPTASE1"/>
</dbReference>
<keyword evidence="9" id="KW-0133">Cell shape</keyword>
<evidence type="ECO:0000256" key="11">
    <source>
        <dbReference type="ARBA" id="ARBA00023316"/>
    </source>
</evidence>
<feature type="signal peptide" evidence="16">
    <location>
        <begin position="1"/>
        <end position="20"/>
    </location>
</feature>
<evidence type="ECO:0000256" key="4">
    <source>
        <dbReference type="ARBA" id="ARBA00012448"/>
    </source>
</evidence>
<evidence type="ECO:0000256" key="6">
    <source>
        <dbReference type="ARBA" id="ARBA00022670"/>
    </source>
</evidence>
<evidence type="ECO:0000256" key="7">
    <source>
        <dbReference type="ARBA" id="ARBA00022729"/>
    </source>
</evidence>
<dbReference type="GO" id="GO:0009002">
    <property type="term" value="F:serine-type D-Ala-D-Ala carboxypeptidase activity"/>
    <property type="evidence" value="ECO:0007669"/>
    <property type="project" value="UniProtKB-EC"/>
</dbReference>
<dbReference type="EC" id="3.4.16.4" evidence="4"/>
<keyword evidence="7 16" id="KW-0732">Signal</keyword>
<comment type="pathway">
    <text evidence="2">Cell wall biogenesis; peptidoglycan biosynthesis.</text>
</comment>
<feature type="active site" description="Proton acceptor" evidence="13">
    <location>
        <position position="53"/>
    </location>
</feature>
<accession>A0A9W6LP97</accession>
<dbReference type="AlphaFoldDB" id="A0A9W6LP97"/>
<evidence type="ECO:0000256" key="15">
    <source>
        <dbReference type="RuleBase" id="RU004016"/>
    </source>
</evidence>
<feature type="active site" description="Acyl-ester intermediate" evidence="13">
    <location>
        <position position="50"/>
    </location>
</feature>
<gene>
    <name evidence="18" type="ORF">PM10SUCC1_29970</name>
</gene>
<dbReference type="InterPro" id="IPR018044">
    <property type="entry name" value="Peptidase_S11"/>
</dbReference>
<dbReference type="SMART" id="SM00936">
    <property type="entry name" value="PBP5_C"/>
    <property type="match status" value="1"/>
</dbReference>
<comment type="caution">
    <text evidence="18">The sequence shown here is derived from an EMBL/GenBank/DDBJ whole genome shotgun (WGS) entry which is preliminary data.</text>
</comment>
<feature type="chain" id="PRO_5040749791" description="serine-type D-Ala-D-Ala carboxypeptidase" evidence="16">
    <location>
        <begin position="21"/>
        <end position="376"/>
    </location>
</feature>
<feature type="domain" description="Peptidase S11 D-Ala-D-Ala carboxypeptidase A C-terminal" evidence="17">
    <location>
        <begin position="269"/>
        <end position="357"/>
    </location>
</feature>
<proteinExistence type="inferred from homology"/>
<dbReference type="GO" id="GO:0071555">
    <property type="term" value="P:cell wall organization"/>
    <property type="evidence" value="ECO:0007669"/>
    <property type="project" value="UniProtKB-KW"/>
</dbReference>
<dbReference type="SUPFAM" id="SSF69189">
    <property type="entry name" value="Penicillin-binding protein associated domain"/>
    <property type="match status" value="1"/>
</dbReference>
<evidence type="ECO:0000256" key="5">
    <source>
        <dbReference type="ARBA" id="ARBA00022645"/>
    </source>
</evidence>
<comment type="catalytic activity">
    <reaction evidence="12">
        <text>Preferential cleavage: (Ac)2-L-Lys-D-Ala-|-D-Ala. Also transpeptidation of peptidyl-alanyl moieties that are N-acyl substituents of D-alanine.</text>
        <dbReference type="EC" id="3.4.16.4"/>
    </reaction>
</comment>
<dbReference type="RefSeq" id="WP_281837128.1">
    <property type="nucleotide sequence ID" value="NZ_BSDY01000019.1"/>
</dbReference>
<dbReference type="PANTHER" id="PTHR21581:SF6">
    <property type="entry name" value="TRAFFICKING PROTEIN PARTICLE COMPLEX SUBUNIT 12"/>
    <property type="match status" value="1"/>
</dbReference>
<evidence type="ECO:0000256" key="1">
    <source>
        <dbReference type="ARBA" id="ARBA00003217"/>
    </source>
</evidence>
<comment type="function">
    <text evidence="1">Removes C-terminal D-alanyl residues from sugar-peptide cell wall precursors.</text>
</comment>
<feature type="active site" evidence="13">
    <location>
        <position position="110"/>
    </location>
</feature>
<evidence type="ECO:0000256" key="14">
    <source>
        <dbReference type="PIRSR" id="PIRSR618044-2"/>
    </source>
</evidence>
<keyword evidence="11" id="KW-0961">Cell wall biogenesis/degradation</keyword>
<dbReference type="Pfam" id="PF00768">
    <property type="entry name" value="Peptidase_S11"/>
    <property type="match status" value="1"/>
</dbReference>
<keyword evidence="10" id="KW-0573">Peptidoglycan synthesis</keyword>
<evidence type="ECO:0000256" key="12">
    <source>
        <dbReference type="ARBA" id="ARBA00034000"/>
    </source>
</evidence>
<dbReference type="GO" id="GO:0009252">
    <property type="term" value="P:peptidoglycan biosynthetic process"/>
    <property type="evidence" value="ECO:0007669"/>
    <property type="project" value="UniProtKB-KW"/>
</dbReference>
<dbReference type="Proteomes" id="UP001144471">
    <property type="component" value="Unassembled WGS sequence"/>
</dbReference>
<evidence type="ECO:0000256" key="16">
    <source>
        <dbReference type="SAM" id="SignalP"/>
    </source>
</evidence>
<dbReference type="InterPro" id="IPR037167">
    <property type="entry name" value="Peptidase_S11_C_sf"/>
</dbReference>
<evidence type="ECO:0000259" key="17">
    <source>
        <dbReference type="SMART" id="SM00936"/>
    </source>
</evidence>
<organism evidence="18 19">
    <name type="scientific">Propionigenium maris DSM 9537</name>
    <dbReference type="NCBI Taxonomy" id="1123000"/>
    <lineage>
        <taxon>Bacteria</taxon>
        <taxon>Fusobacteriati</taxon>
        <taxon>Fusobacteriota</taxon>
        <taxon>Fusobacteriia</taxon>
        <taxon>Fusobacteriales</taxon>
        <taxon>Fusobacteriaceae</taxon>
        <taxon>Propionigenium</taxon>
    </lineage>
</organism>
<dbReference type="Gene3D" id="3.40.710.10">
    <property type="entry name" value="DD-peptidase/beta-lactamase superfamily"/>
    <property type="match status" value="1"/>
</dbReference>
<dbReference type="GO" id="GO:0008360">
    <property type="term" value="P:regulation of cell shape"/>
    <property type="evidence" value="ECO:0007669"/>
    <property type="project" value="UniProtKB-KW"/>
</dbReference>
<keyword evidence="6" id="KW-0645">Protease</keyword>
<keyword evidence="5" id="KW-0121">Carboxypeptidase</keyword>
<evidence type="ECO:0000256" key="10">
    <source>
        <dbReference type="ARBA" id="ARBA00022984"/>
    </source>
</evidence>
<dbReference type="GO" id="GO:0006508">
    <property type="term" value="P:proteolysis"/>
    <property type="evidence" value="ECO:0007669"/>
    <property type="project" value="UniProtKB-KW"/>
</dbReference>
<evidence type="ECO:0000256" key="8">
    <source>
        <dbReference type="ARBA" id="ARBA00022801"/>
    </source>
</evidence>
<dbReference type="InterPro" id="IPR012338">
    <property type="entry name" value="Beta-lactam/transpept-like"/>
</dbReference>
<comment type="similarity">
    <text evidence="3 15">Belongs to the peptidase S11 family.</text>
</comment>
<dbReference type="InterPro" id="IPR015956">
    <property type="entry name" value="Peniciliin-bd_prot_C_sf"/>
</dbReference>
<dbReference type="InterPro" id="IPR012907">
    <property type="entry name" value="Peptidase_S11_C"/>
</dbReference>
<protein>
    <recommendedName>
        <fullName evidence="4">serine-type D-Ala-D-Ala carboxypeptidase</fullName>
        <ecNumber evidence="4">3.4.16.4</ecNumber>
    </recommendedName>
</protein>
<dbReference type="PANTHER" id="PTHR21581">
    <property type="entry name" value="D-ALANYL-D-ALANINE CARBOXYPEPTIDASE"/>
    <property type="match status" value="1"/>
</dbReference>
<evidence type="ECO:0000313" key="19">
    <source>
        <dbReference type="Proteomes" id="UP001144471"/>
    </source>
</evidence>
<feature type="binding site" evidence="14">
    <location>
        <position position="219"/>
    </location>
    <ligand>
        <name>substrate</name>
    </ligand>
</feature>
<evidence type="ECO:0000256" key="2">
    <source>
        <dbReference type="ARBA" id="ARBA00004752"/>
    </source>
</evidence>
<dbReference type="SUPFAM" id="SSF56601">
    <property type="entry name" value="beta-lactamase/transpeptidase-like"/>
    <property type="match status" value="1"/>
</dbReference>
<evidence type="ECO:0000313" key="18">
    <source>
        <dbReference type="EMBL" id="GLI57483.1"/>
    </source>
</evidence>
<dbReference type="Pfam" id="PF07943">
    <property type="entry name" value="PBP5_C"/>
    <property type="match status" value="1"/>
</dbReference>